<keyword evidence="2" id="KW-1185">Reference proteome</keyword>
<sequence length="111" mass="12465">MGSSEDRRLSRAVVKGEFVEALLCDKHSGYCLSFLYLSCMYLSVYVSVFLLLTNKLLLIRLFAADYCSPADEQLYCGLPYLLKTRVTADRLLNSIKHLMLLISKSSAALDS</sequence>
<name>A0ACB9BTG9_9ASTR</name>
<reference evidence="2" key="1">
    <citation type="journal article" date="2022" name="Mol. Ecol. Resour.">
        <title>The genomes of chicory, endive, great burdock and yacon provide insights into Asteraceae palaeo-polyploidization history and plant inulin production.</title>
        <authorList>
            <person name="Fan W."/>
            <person name="Wang S."/>
            <person name="Wang H."/>
            <person name="Wang A."/>
            <person name="Jiang F."/>
            <person name="Liu H."/>
            <person name="Zhao H."/>
            <person name="Xu D."/>
            <person name="Zhang Y."/>
        </authorList>
    </citation>
    <scope>NUCLEOTIDE SEQUENCE [LARGE SCALE GENOMIC DNA]</scope>
    <source>
        <strain evidence="2">cv. Yunnan</strain>
    </source>
</reference>
<organism evidence="1 2">
    <name type="scientific">Smallanthus sonchifolius</name>
    <dbReference type="NCBI Taxonomy" id="185202"/>
    <lineage>
        <taxon>Eukaryota</taxon>
        <taxon>Viridiplantae</taxon>
        <taxon>Streptophyta</taxon>
        <taxon>Embryophyta</taxon>
        <taxon>Tracheophyta</taxon>
        <taxon>Spermatophyta</taxon>
        <taxon>Magnoliopsida</taxon>
        <taxon>eudicotyledons</taxon>
        <taxon>Gunneridae</taxon>
        <taxon>Pentapetalae</taxon>
        <taxon>asterids</taxon>
        <taxon>campanulids</taxon>
        <taxon>Asterales</taxon>
        <taxon>Asteraceae</taxon>
        <taxon>Asteroideae</taxon>
        <taxon>Heliantheae alliance</taxon>
        <taxon>Millerieae</taxon>
        <taxon>Smallanthus</taxon>
    </lineage>
</organism>
<dbReference type="EMBL" id="CM042039">
    <property type="protein sequence ID" value="KAI3725214.1"/>
    <property type="molecule type" value="Genomic_DNA"/>
</dbReference>
<proteinExistence type="predicted"/>
<comment type="caution">
    <text evidence="1">The sequence shown here is derived from an EMBL/GenBank/DDBJ whole genome shotgun (WGS) entry which is preliminary data.</text>
</comment>
<dbReference type="Proteomes" id="UP001056120">
    <property type="component" value="Linkage Group LG22"/>
</dbReference>
<evidence type="ECO:0000313" key="1">
    <source>
        <dbReference type="EMBL" id="KAI3725214.1"/>
    </source>
</evidence>
<evidence type="ECO:0000313" key="2">
    <source>
        <dbReference type="Proteomes" id="UP001056120"/>
    </source>
</evidence>
<protein>
    <submittedName>
        <fullName evidence="1">Uncharacterized protein</fullName>
    </submittedName>
</protein>
<reference evidence="1 2" key="2">
    <citation type="journal article" date="2022" name="Mol. Ecol. Resour.">
        <title>The genomes of chicory, endive, great burdock and yacon provide insights into Asteraceae paleo-polyploidization history and plant inulin production.</title>
        <authorList>
            <person name="Fan W."/>
            <person name="Wang S."/>
            <person name="Wang H."/>
            <person name="Wang A."/>
            <person name="Jiang F."/>
            <person name="Liu H."/>
            <person name="Zhao H."/>
            <person name="Xu D."/>
            <person name="Zhang Y."/>
        </authorList>
    </citation>
    <scope>NUCLEOTIDE SEQUENCE [LARGE SCALE GENOMIC DNA]</scope>
    <source>
        <strain evidence="2">cv. Yunnan</strain>
        <tissue evidence="1">Leaves</tissue>
    </source>
</reference>
<gene>
    <name evidence="1" type="ORF">L1987_64992</name>
</gene>
<accession>A0ACB9BTG9</accession>